<dbReference type="AlphaFoldDB" id="A0A517N522"/>
<keyword evidence="4" id="KW-1185">Reference proteome</keyword>
<evidence type="ECO:0000313" key="3">
    <source>
        <dbReference type="EMBL" id="QDT02233.1"/>
    </source>
</evidence>
<dbReference type="SUPFAM" id="SSF53590">
    <property type="entry name" value="Nucleoside hydrolase"/>
    <property type="match status" value="1"/>
</dbReference>
<name>A0A517N522_9BACT</name>
<dbReference type="Gene3D" id="3.90.245.10">
    <property type="entry name" value="Ribonucleoside hydrolase-like"/>
    <property type="match status" value="1"/>
</dbReference>
<evidence type="ECO:0000256" key="1">
    <source>
        <dbReference type="SAM" id="SignalP"/>
    </source>
</evidence>
<dbReference type="RefSeq" id="WP_145167986.1">
    <property type="nucleotide sequence ID" value="NZ_CP036525.1"/>
</dbReference>
<dbReference type="Pfam" id="PF01156">
    <property type="entry name" value="IU_nuc_hydro"/>
    <property type="match status" value="1"/>
</dbReference>
<dbReference type="PANTHER" id="PTHR43264">
    <property type="match status" value="1"/>
</dbReference>
<reference evidence="3 4" key="1">
    <citation type="submission" date="2019-02" db="EMBL/GenBank/DDBJ databases">
        <title>Deep-cultivation of Planctomycetes and their phenomic and genomic characterization uncovers novel biology.</title>
        <authorList>
            <person name="Wiegand S."/>
            <person name="Jogler M."/>
            <person name="Boedeker C."/>
            <person name="Pinto D."/>
            <person name="Vollmers J."/>
            <person name="Rivas-Marin E."/>
            <person name="Kohn T."/>
            <person name="Peeters S.H."/>
            <person name="Heuer A."/>
            <person name="Rast P."/>
            <person name="Oberbeckmann S."/>
            <person name="Bunk B."/>
            <person name="Jeske O."/>
            <person name="Meyerdierks A."/>
            <person name="Storesund J.E."/>
            <person name="Kallscheuer N."/>
            <person name="Luecker S."/>
            <person name="Lage O.M."/>
            <person name="Pohl T."/>
            <person name="Merkel B.J."/>
            <person name="Hornburger P."/>
            <person name="Mueller R.-W."/>
            <person name="Bruemmer F."/>
            <person name="Labrenz M."/>
            <person name="Spormann A.M."/>
            <person name="Op den Camp H."/>
            <person name="Overmann J."/>
            <person name="Amann R."/>
            <person name="Jetten M.S.M."/>
            <person name="Mascher T."/>
            <person name="Medema M.H."/>
            <person name="Devos D.P."/>
            <person name="Kaster A.-K."/>
            <person name="Ovreas L."/>
            <person name="Rohde M."/>
            <person name="Galperin M.Y."/>
            <person name="Jogler C."/>
        </authorList>
    </citation>
    <scope>NUCLEOTIDE SEQUENCE [LARGE SCALE GENOMIC DNA]</scope>
    <source>
        <strain evidence="3 4">K22_7</strain>
    </source>
</reference>
<evidence type="ECO:0000259" key="2">
    <source>
        <dbReference type="Pfam" id="PF01156"/>
    </source>
</evidence>
<dbReference type="PANTHER" id="PTHR43264:SF1">
    <property type="entry name" value="INOSINE_URIDINE-PREFERRING NUCLEOSIDE HYDROLASE DOMAIN-CONTAINING PROTEIN"/>
    <property type="match status" value="1"/>
</dbReference>
<feature type="domain" description="Inosine/uridine-preferring nucleoside hydrolase" evidence="2">
    <location>
        <begin position="31"/>
        <end position="292"/>
    </location>
</feature>
<dbReference type="Proteomes" id="UP000318538">
    <property type="component" value="Chromosome"/>
</dbReference>
<organism evidence="3 4">
    <name type="scientific">Rubripirellula lacrimiformis</name>
    <dbReference type="NCBI Taxonomy" id="1930273"/>
    <lineage>
        <taxon>Bacteria</taxon>
        <taxon>Pseudomonadati</taxon>
        <taxon>Planctomycetota</taxon>
        <taxon>Planctomycetia</taxon>
        <taxon>Pirellulales</taxon>
        <taxon>Pirellulaceae</taxon>
        <taxon>Rubripirellula</taxon>
    </lineage>
</organism>
<protein>
    <submittedName>
        <fullName evidence="3">Ribonucleoside hydrolase RihC</fullName>
    </submittedName>
</protein>
<evidence type="ECO:0000313" key="4">
    <source>
        <dbReference type="Proteomes" id="UP000318538"/>
    </source>
</evidence>
<keyword evidence="3" id="KW-0378">Hydrolase</keyword>
<dbReference type="OrthoDB" id="209323at2"/>
<sequence length="327" mass="34993" precursor="true">MSRPTCFAWPILLATVMVSCVSANAAAPVKVILDTDMASDCDDAGAIAVLHALADTGEAEILAVVTNCKASTNASCAAVDTINTFYGRGDIPIGSDKDGHKTSWGGGSAFTPGLRDRFPHDALPDDQMPDAGDVYRDVLSSQEDGSVVICSVGALSNLEDLIQSPDGLKLVQQKVRQLVVMGGQFPESDRPETNIRLDPSAAVAVVNRWPTPILWQGFEVGAALICGDTLKSQPDSNPVKLAFALRPFGDGKAIDHGKPAHDQAAVLLAVRGTDPTFWQTSEAGRVVIDSDGHSRWKYDRRGDDHYVRIVGTPDRLTQQINELMTTR</sequence>
<keyword evidence="1" id="KW-0732">Signal</keyword>
<dbReference type="InterPro" id="IPR001910">
    <property type="entry name" value="Inosine/uridine_hydrolase_dom"/>
</dbReference>
<dbReference type="PROSITE" id="PS51257">
    <property type="entry name" value="PROKAR_LIPOPROTEIN"/>
    <property type="match status" value="1"/>
</dbReference>
<feature type="signal peptide" evidence="1">
    <location>
        <begin position="1"/>
        <end position="25"/>
    </location>
</feature>
<gene>
    <name evidence="3" type="ORF">K227x_06060</name>
</gene>
<feature type="chain" id="PRO_5022165200" evidence="1">
    <location>
        <begin position="26"/>
        <end position="327"/>
    </location>
</feature>
<dbReference type="EMBL" id="CP036525">
    <property type="protein sequence ID" value="QDT02233.1"/>
    <property type="molecule type" value="Genomic_DNA"/>
</dbReference>
<dbReference type="InterPro" id="IPR036452">
    <property type="entry name" value="Ribo_hydro-like"/>
</dbReference>
<dbReference type="CDD" id="cd02652">
    <property type="entry name" value="nuc_hydro_2"/>
    <property type="match status" value="1"/>
</dbReference>
<proteinExistence type="predicted"/>
<dbReference type="KEGG" id="rlc:K227x_06060"/>
<dbReference type="GO" id="GO:0016799">
    <property type="term" value="F:hydrolase activity, hydrolyzing N-glycosyl compounds"/>
    <property type="evidence" value="ECO:0007669"/>
    <property type="project" value="InterPro"/>
</dbReference>
<accession>A0A517N522</accession>